<organism evidence="1 2">
    <name type="scientific">Durusdinium trenchii</name>
    <dbReference type="NCBI Taxonomy" id="1381693"/>
    <lineage>
        <taxon>Eukaryota</taxon>
        <taxon>Sar</taxon>
        <taxon>Alveolata</taxon>
        <taxon>Dinophyceae</taxon>
        <taxon>Suessiales</taxon>
        <taxon>Symbiodiniaceae</taxon>
        <taxon>Durusdinium</taxon>
    </lineage>
</organism>
<dbReference type="EMBL" id="CAXAMN010004446">
    <property type="protein sequence ID" value="CAK9009353.1"/>
    <property type="molecule type" value="Genomic_DNA"/>
</dbReference>
<comment type="caution">
    <text evidence="1">The sequence shown here is derived from an EMBL/GenBank/DDBJ whole genome shotgun (WGS) entry which is preliminary data.</text>
</comment>
<accession>A0ABP0J4X6</accession>
<keyword evidence="2" id="KW-1185">Reference proteome</keyword>
<gene>
    <name evidence="1" type="ORF">CCMP2556_LOCUS9632</name>
</gene>
<sequence length="198" mass="21319">MFLDGVADPCSAISTGLGMDHMLSTNTVRGLGEGLDAYGLWHYDKTAAGGTSSFFGSWAPADASEEYCNKEFRSVKEKSKTLDSKIKTLTGSVAEKKDAIGKLAEDVVALQSGVKALDESVATATKNRQAEHSEFQESTTSNSAALDLLSMARDRLNKVYNPSMVAPTTTKSPYDLSFLQIKGEKPPTFEGGYQKKTQ</sequence>
<evidence type="ECO:0000313" key="2">
    <source>
        <dbReference type="Proteomes" id="UP001642484"/>
    </source>
</evidence>
<dbReference type="Proteomes" id="UP001642484">
    <property type="component" value="Unassembled WGS sequence"/>
</dbReference>
<protein>
    <submittedName>
        <fullName evidence="1">Uncharacterized protein</fullName>
    </submittedName>
</protein>
<reference evidence="1 2" key="1">
    <citation type="submission" date="2024-02" db="EMBL/GenBank/DDBJ databases">
        <authorList>
            <person name="Chen Y."/>
            <person name="Shah S."/>
            <person name="Dougan E. K."/>
            <person name="Thang M."/>
            <person name="Chan C."/>
        </authorList>
    </citation>
    <scope>NUCLEOTIDE SEQUENCE [LARGE SCALE GENOMIC DNA]</scope>
</reference>
<proteinExistence type="predicted"/>
<evidence type="ECO:0000313" key="1">
    <source>
        <dbReference type="EMBL" id="CAK9009353.1"/>
    </source>
</evidence>
<feature type="non-terminal residue" evidence="1">
    <location>
        <position position="198"/>
    </location>
</feature>
<name>A0ABP0J4X6_9DINO</name>